<reference evidence="7 8" key="1">
    <citation type="submission" date="2014-09" db="EMBL/GenBank/DDBJ databases">
        <title>Genome sequencing and annotation of Bacillus Okhensis strain Kh10-101T.</title>
        <authorList>
            <person name="Prakash J.S."/>
        </authorList>
    </citation>
    <scope>NUCLEOTIDE SEQUENCE [LARGE SCALE GENOMIC DNA]</scope>
    <source>
        <strain evidence="8">Kh10-101T</strain>
    </source>
</reference>
<organism evidence="7 8">
    <name type="scientific">Halalkalibacter okhensis</name>
    <dbReference type="NCBI Taxonomy" id="333138"/>
    <lineage>
        <taxon>Bacteria</taxon>
        <taxon>Bacillati</taxon>
        <taxon>Bacillota</taxon>
        <taxon>Bacilli</taxon>
        <taxon>Bacillales</taxon>
        <taxon>Bacillaceae</taxon>
        <taxon>Halalkalibacter</taxon>
    </lineage>
</organism>
<dbReference type="Pfam" id="PF13411">
    <property type="entry name" value="MerR_1"/>
    <property type="match status" value="2"/>
</dbReference>
<dbReference type="AlphaFoldDB" id="A0A0B0IDG4"/>
<dbReference type="PROSITE" id="PS50937">
    <property type="entry name" value="HTH_MERR_2"/>
    <property type="match status" value="2"/>
</dbReference>
<dbReference type="SUPFAM" id="SSF46955">
    <property type="entry name" value="Putative DNA-binding domain"/>
    <property type="match status" value="2"/>
</dbReference>
<dbReference type="STRING" id="333138.LQ50_07455"/>
<evidence type="ECO:0000256" key="3">
    <source>
        <dbReference type="ARBA" id="ARBA00023125"/>
    </source>
</evidence>
<evidence type="ECO:0000256" key="5">
    <source>
        <dbReference type="SAM" id="Coils"/>
    </source>
</evidence>
<comment type="caution">
    <text evidence="7">The sequence shown here is derived from an EMBL/GenBank/DDBJ whole genome shotgun (WGS) entry which is preliminary data.</text>
</comment>
<evidence type="ECO:0000256" key="4">
    <source>
        <dbReference type="ARBA" id="ARBA00023163"/>
    </source>
</evidence>
<feature type="coiled-coil region" evidence="5">
    <location>
        <begin position="85"/>
        <end position="112"/>
    </location>
</feature>
<dbReference type="InterPro" id="IPR047057">
    <property type="entry name" value="MerR_fam"/>
</dbReference>
<keyword evidence="1" id="KW-0678">Repressor</keyword>
<dbReference type="InterPro" id="IPR000551">
    <property type="entry name" value="MerR-type_HTH_dom"/>
</dbReference>
<dbReference type="Gene3D" id="1.10.1660.10">
    <property type="match status" value="2"/>
</dbReference>
<dbReference type="GO" id="GO:0003677">
    <property type="term" value="F:DNA binding"/>
    <property type="evidence" value="ECO:0007669"/>
    <property type="project" value="UniProtKB-KW"/>
</dbReference>
<evidence type="ECO:0000259" key="6">
    <source>
        <dbReference type="PROSITE" id="PS50937"/>
    </source>
</evidence>
<dbReference type="PANTHER" id="PTHR30204">
    <property type="entry name" value="REDOX-CYCLING DRUG-SENSING TRANSCRIPTIONAL ACTIVATOR SOXR"/>
    <property type="match status" value="1"/>
</dbReference>
<sequence length="233" mass="26844">MKPIDIANELGVSTSALRHYEAWGLVPKVERKENGYRIYTNEHVAYFKCIRAMNSGFGMSLVREIMPFIQSKQITEALWKVSEVQAKLFKDKKKAEQALKVLEQESVEVLNQLTRKKQFYSIGEAAEATGVPNSTLRHWEKEGLIEPKRDAENGYRLYTKNDLRKLLVIQTLQTAVYSLDIVREVLNEMDTHDLQAAIKITRESLMHLDYLVKEQLRGMSALFHLCEVVEGNK</sequence>
<keyword evidence="5" id="KW-0175">Coiled coil</keyword>
<feature type="domain" description="HTH merR-type" evidence="6">
    <location>
        <begin position="1"/>
        <end position="68"/>
    </location>
</feature>
<dbReference type="Proteomes" id="UP000030832">
    <property type="component" value="Unassembled WGS sequence"/>
</dbReference>
<gene>
    <name evidence="7" type="ORF">LQ50_07455</name>
</gene>
<keyword evidence="2" id="KW-0805">Transcription regulation</keyword>
<evidence type="ECO:0000313" key="8">
    <source>
        <dbReference type="Proteomes" id="UP000030832"/>
    </source>
</evidence>
<protein>
    <submittedName>
        <fullName evidence="7">Transcriptional regulator</fullName>
    </submittedName>
</protein>
<dbReference type="eggNOG" id="COG0789">
    <property type="taxonomic scope" value="Bacteria"/>
</dbReference>
<keyword evidence="3" id="KW-0238">DNA-binding</keyword>
<keyword evidence="4" id="KW-0804">Transcription</keyword>
<evidence type="ECO:0000313" key="7">
    <source>
        <dbReference type="EMBL" id="KHF40638.1"/>
    </source>
</evidence>
<keyword evidence="8" id="KW-1185">Reference proteome</keyword>
<accession>A0A0B0IDG4</accession>
<dbReference type="InterPro" id="IPR009061">
    <property type="entry name" value="DNA-bd_dom_put_sf"/>
</dbReference>
<feature type="domain" description="HTH merR-type" evidence="6">
    <location>
        <begin position="119"/>
        <end position="188"/>
    </location>
</feature>
<name>A0A0B0IDG4_9BACI</name>
<dbReference type="SMART" id="SM00422">
    <property type="entry name" value="HTH_MERR"/>
    <property type="match status" value="2"/>
</dbReference>
<dbReference type="EMBL" id="JRJU01000007">
    <property type="protein sequence ID" value="KHF40638.1"/>
    <property type="molecule type" value="Genomic_DNA"/>
</dbReference>
<dbReference type="GO" id="GO:0003700">
    <property type="term" value="F:DNA-binding transcription factor activity"/>
    <property type="evidence" value="ECO:0007669"/>
    <property type="project" value="InterPro"/>
</dbReference>
<proteinExistence type="predicted"/>
<dbReference type="PANTHER" id="PTHR30204:SF69">
    <property type="entry name" value="MERR-FAMILY TRANSCRIPTIONAL REGULATOR"/>
    <property type="match status" value="1"/>
</dbReference>
<evidence type="ECO:0000256" key="1">
    <source>
        <dbReference type="ARBA" id="ARBA00022491"/>
    </source>
</evidence>
<evidence type="ECO:0000256" key="2">
    <source>
        <dbReference type="ARBA" id="ARBA00023015"/>
    </source>
</evidence>